<evidence type="ECO:0000256" key="2">
    <source>
        <dbReference type="ARBA" id="ARBA00023015"/>
    </source>
</evidence>
<dbReference type="PANTHER" id="PTHR43133:SF8">
    <property type="entry name" value="RNA POLYMERASE SIGMA FACTOR HI_1459-RELATED"/>
    <property type="match status" value="1"/>
</dbReference>
<evidence type="ECO:0000256" key="1">
    <source>
        <dbReference type="ARBA" id="ARBA00010641"/>
    </source>
</evidence>
<gene>
    <name evidence="8" type="ORF">HQ497_00475</name>
</gene>
<evidence type="ECO:0000256" key="5">
    <source>
        <dbReference type="ARBA" id="ARBA00023163"/>
    </source>
</evidence>
<dbReference type="Gene3D" id="1.10.10.10">
    <property type="entry name" value="Winged helix-like DNA-binding domain superfamily/Winged helix DNA-binding domain"/>
    <property type="match status" value="1"/>
</dbReference>
<dbReference type="SUPFAM" id="SSF88659">
    <property type="entry name" value="Sigma3 and sigma4 domains of RNA polymerase sigma factors"/>
    <property type="match status" value="1"/>
</dbReference>
<dbReference type="Pfam" id="PF08281">
    <property type="entry name" value="Sigma70_r4_2"/>
    <property type="match status" value="1"/>
</dbReference>
<evidence type="ECO:0000313" key="8">
    <source>
        <dbReference type="EMBL" id="NQV63811.1"/>
    </source>
</evidence>
<name>A0A973A8J2_9GAMM</name>
<evidence type="ECO:0000256" key="4">
    <source>
        <dbReference type="ARBA" id="ARBA00023125"/>
    </source>
</evidence>
<dbReference type="GO" id="GO:0016987">
    <property type="term" value="F:sigma factor activity"/>
    <property type="evidence" value="ECO:0007669"/>
    <property type="project" value="UniProtKB-KW"/>
</dbReference>
<organism evidence="8 9">
    <name type="scientific">SAR86 cluster bacterium</name>
    <dbReference type="NCBI Taxonomy" id="2030880"/>
    <lineage>
        <taxon>Bacteria</taxon>
        <taxon>Pseudomonadati</taxon>
        <taxon>Pseudomonadota</taxon>
        <taxon>Gammaproteobacteria</taxon>
        <taxon>SAR86 cluster</taxon>
    </lineage>
</organism>
<dbReference type="InterPro" id="IPR007627">
    <property type="entry name" value="RNA_pol_sigma70_r2"/>
</dbReference>
<dbReference type="CDD" id="cd06171">
    <property type="entry name" value="Sigma70_r4"/>
    <property type="match status" value="1"/>
</dbReference>
<keyword evidence="4" id="KW-0238">DNA-binding</keyword>
<keyword evidence="5" id="KW-0804">Transcription</keyword>
<dbReference type="Proteomes" id="UP000754644">
    <property type="component" value="Unassembled WGS sequence"/>
</dbReference>
<dbReference type="InterPro" id="IPR036388">
    <property type="entry name" value="WH-like_DNA-bd_sf"/>
</dbReference>
<dbReference type="InterPro" id="IPR014284">
    <property type="entry name" value="RNA_pol_sigma-70_dom"/>
</dbReference>
<dbReference type="Pfam" id="PF04542">
    <property type="entry name" value="Sigma70_r2"/>
    <property type="match status" value="1"/>
</dbReference>
<dbReference type="AlphaFoldDB" id="A0A973A8J2"/>
<dbReference type="InterPro" id="IPR013324">
    <property type="entry name" value="RNA_pol_sigma_r3/r4-like"/>
</dbReference>
<dbReference type="GO" id="GO:0006352">
    <property type="term" value="P:DNA-templated transcription initiation"/>
    <property type="evidence" value="ECO:0007669"/>
    <property type="project" value="InterPro"/>
</dbReference>
<protein>
    <submittedName>
        <fullName evidence="8">Sigma-70 family RNA polymerase sigma factor</fullName>
    </submittedName>
</protein>
<dbReference type="EMBL" id="JABMOJ010000018">
    <property type="protein sequence ID" value="NQV63811.1"/>
    <property type="molecule type" value="Genomic_DNA"/>
</dbReference>
<dbReference type="InterPro" id="IPR013249">
    <property type="entry name" value="RNA_pol_sigma70_r4_t2"/>
</dbReference>
<evidence type="ECO:0000313" key="9">
    <source>
        <dbReference type="Proteomes" id="UP000754644"/>
    </source>
</evidence>
<feature type="domain" description="RNA polymerase sigma factor 70 region 4 type 2" evidence="7">
    <location>
        <begin position="119"/>
        <end position="171"/>
    </location>
</feature>
<comment type="similarity">
    <text evidence="1">Belongs to the sigma-70 factor family. ECF subfamily.</text>
</comment>
<keyword evidence="2" id="KW-0805">Transcription regulation</keyword>
<accession>A0A973A8J2</accession>
<evidence type="ECO:0000259" key="6">
    <source>
        <dbReference type="Pfam" id="PF04542"/>
    </source>
</evidence>
<comment type="caution">
    <text evidence="8">The sequence shown here is derived from an EMBL/GenBank/DDBJ whole genome shotgun (WGS) entry which is preliminary data.</text>
</comment>
<evidence type="ECO:0000259" key="7">
    <source>
        <dbReference type="Pfam" id="PF08281"/>
    </source>
</evidence>
<sequence>MVEFTDRQLIEQISWGQKDAYQQLLHRQLPAVSRFVLRMTGQAAETEDIVQEVFLRLWTQADRFDPQLAGVSTWLHRIAHNLCIDYFRKHNRLDSKAQPTDSTGGIEPDAVLEGSTRRQAVTLALSALPERQRSAIILCHYQELSNIEAAMILDVSVDALESLLARGRRKLRSILENPTCS</sequence>
<reference evidence="8" key="1">
    <citation type="submission" date="2020-05" db="EMBL/GenBank/DDBJ databases">
        <title>Sulfur intermediates as new biogeochemical hubs in an aquatic model microbial ecosystem.</title>
        <authorList>
            <person name="Vigneron A."/>
        </authorList>
    </citation>
    <scope>NUCLEOTIDE SEQUENCE</scope>
    <source>
        <strain evidence="8">Bin.250</strain>
    </source>
</reference>
<evidence type="ECO:0000256" key="3">
    <source>
        <dbReference type="ARBA" id="ARBA00023082"/>
    </source>
</evidence>
<keyword evidence="3" id="KW-0731">Sigma factor</keyword>
<proteinExistence type="inferred from homology"/>
<feature type="domain" description="RNA polymerase sigma-70 region 2" evidence="6">
    <location>
        <begin position="26"/>
        <end position="92"/>
    </location>
</feature>
<dbReference type="PANTHER" id="PTHR43133">
    <property type="entry name" value="RNA POLYMERASE ECF-TYPE SIGMA FACTO"/>
    <property type="match status" value="1"/>
</dbReference>
<dbReference type="InterPro" id="IPR039425">
    <property type="entry name" value="RNA_pol_sigma-70-like"/>
</dbReference>
<dbReference type="SUPFAM" id="SSF88946">
    <property type="entry name" value="Sigma2 domain of RNA polymerase sigma factors"/>
    <property type="match status" value="1"/>
</dbReference>
<dbReference type="GO" id="GO:0003677">
    <property type="term" value="F:DNA binding"/>
    <property type="evidence" value="ECO:0007669"/>
    <property type="project" value="UniProtKB-KW"/>
</dbReference>
<dbReference type="NCBIfam" id="TIGR02937">
    <property type="entry name" value="sigma70-ECF"/>
    <property type="match status" value="1"/>
</dbReference>
<dbReference type="InterPro" id="IPR013325">
    <property type="entry name" value="RNA_pol_sigma_r2"/>
</dbReference>
<dbReference type="Gene3D" id="1.10.1740.10">
    <property type="match status" value="1"/>
</dbReference>